<dbReference type="Pfam" id="PF13359">
    <property type="entry name" value="DDE_Tnp_4"/>
    <property type="match status" value="1"/>
</dbReference>
<proteinExistence type="predicted"/>
<dbReference type="PaxDb" id="55529-EKX31737"/>
<name>L1I6N1_GUITC</name>
<dbReference type="Proteomes" id="UP000011087">
    <property type="component" value="Unassembled WGS sequence"/>
</dbReference>
<sequence length="217" mass="25007">MRSWGCPHDNLVAIFDGHLQPTCRPGGDANWKLTLHDRQTFAGKERLHGLKYQACVFPNGICCVWGPWRGCEHDATMFRRSDVLETLREVSEEQGVDFCCFGDSAYPLSRFMQHILKAPAEGELTRLERRYNALMGRFRIVIENCFGEATQYFGMLQHRHNLRLGSQQVGKLFPLAMFIFNIHTLFYGNQTTAYFEGEHMVLDVSVEDYLSLADEFQ</sequence>
<evidence type="ECO:0000259" key="3">
    <source>
        <dbReference type="Pfam" id="PF13359"/>
    </source>
</evidence>
<dbReference type="RefSeq" id="XP_005818717.1">
    <property type="nucleotide sequence ID" value="XM_005818660.1"/>
</dbReference>
<dbReference type="GeneID" id="17288467"/>
<accession>L1I6N1</accession>
<evidence type="ECO:0000256" key="2">
    <source>
        <dbReference type="ARBA" id="ARBA00022723"/>
    </source>
</evidence>
<dbReference type="HOGENOM" id="CLU_1274377_0_0_1"/>
<evidence type="ECO:0000313" key="5">
    <source>
        <dbReference type="EnsemblProtists" id="EKX31737"/>
    </source>
</evidence>
<dbReference type="KEGG" id="gtt:GUITHDRAFT_82830"/>
<comment type="cofactor">
    <cofactor evidence="1">
        <name>a divalent metal cation</name>
        <dbReference type="ChEBI" id="CHEBI:60240"/>
    </cofactor>
</comment>
<organism evidence="4">
    <name type="scientific">Guillardia theta (strain CCMP2712)</name>
    <name type="common">Cryptophyte</name>
    <dbReference type="NCBI Taxonomy" id="905079"/>
    <lineage>
        <taxon>Eukaryota</taxon>
        <taxon>Cryptophyceae</taxon>
        <taxon>Pyrenomonadales</taxon>
        <taxon>Geminigeraceae</taxon>
        <taxon>Guillardia</taxon>
    </lineage>
</organism>
<dbReference type="EMBL" id="JH993240">
    <property type="protein sequence ID" value="EKX31737.1"/>
    <property type="molecule type" value="Genomic_DNA"/>
</dbReference>
<reference evidence="6" key="2">
    <citation type="submission" date="2012-11" db="EMBL/GenBank/DDBJ databases">
        <authorList>
            <person name="Kuo A."/>
            <person name="Curtis B.A."/>
            <person name="Tanifuji G."/>
            <person name="Burki F."/>
            <person name="Gruber A."/>
            <person name="Irimia M."/>
            <person name="Maruyama S."/>
            <person name="Arias M.C."/>
            <person name="Ball S.G."/>
            <person name="Gile G.H."/>
            <person name="Hirakawa Y."/>
            <person name="Hopkins J.F."/>
            <person name="Rensing S.A."/>
            <person name="Schmutz J."/>
            <person name="Symeonidi A."/>
            <person name="Elias M."/>
            <person name="Eveleigh R.J."/>
            <person name="Herman E.K."/>
            <person name="Klute M.J."/>
            <person name="Nakayama T."/>
            <person name="Obornik M."/>
            <person name="Reyes-Prieto A."/>
            <person name="Armbrust E.V."/>
            <person name="Aves S.J."/>
            <person name="Beiko R.G."/>
            <person name="Coutinho P."/>
            <person name="Dacks J.B."/>
            <person name="Durnford D.G."/>
            <person name="Fast N.M."/>
            <person name="Green B.R."/>
            <person name="Grisdale C."/>
            <person name="Hempe F."/>
            <person name="Henrissat B."/>
            <person name="Hoppner M.P."/>
            <person name="Ishida K.-I."/>
            <person name="Kim E."/>
            <person name="Koreny L."/>
            <person name="Kroth P.G."/>
            <person name="Liu Y."/>
            <person name="Malik S.-B."/>
            <person name="Maier U.G."/>
            <person name="McRose D."/>
            <person name="Mock T."/>
            <person name="Neilson J.A."/>
            <person name="Onodera N.T."/>
            <person name="Poole A.M."/>
            <person name="Pritham E.J."/>
            <person name="Richards T.A."/>
            <person name="Rocap G."/>
            <person name="Roy S.W."/>
            <person name="Sarai C."/>
            <person name="Schaack S."/>
            <person name="Shirato S."/>
            <person name="Slamovits C.H."/>
            <person name="Spencer D.F."/>
            <person name="Suzuki S."/>
            <person name="Worden A.Z."/>
            <person name="Zauner S."/>
            <person name="Barry K."/>
            <person name="Bell C."/>
            <person name="Bharti A.K."/>
            <person name="Crow J.A."/>
            <person name="Grimwood J."/>
            <person name="Kramer R."/>
            <person name="Lindquist E."/>
            <person name="Lucas S."/>
            <person name="Salamov A."/>
            <person name="McFadden G.I."/>
            <person name="Lane C.E."/>
            <person name="Keeling P.J."/>
            <person name="Gray M.W."/>
            <person name="Grigoriev I.V."/>
            <person name="Archibald J.M."/>
        </authorList>
    </citation>
    <scope>NUCLEOTIDE SEQUENCE</scope>
    <source>
        <strain evidence="6">CCMP2712</strain>
    </source>
</reference>
<protein>
    <recommendedName>
        <fullName evidence="3">DDE Tnp4 domain-containing protein</fullName>
    </recommendedName>
</protein>
<dbReference type="GO" id="GO:0046872">
    <property type="term" value="F:metal ion binding"/>
    <property type="evidence" value="ECO:0007669"/>
    <property type="project" value="UniProtKB-KW"/>
</dbReference>
<reference evidence="4 6" key="1">
    <citation type="journal article" date="2012" name="Nature">
        <title>Algal genomes reveal evolutionary mosaicism and the fate of nucleomorphs.</title>
        <authorList>
            <consortium name="DOE Joint Genome Institute"/>
            <person name="Curtis B.A."/>
            <person name="Tanifuji G."/>
            <person name="Burki F."/>
            <person name="Gruber A."/>
            <person name="Irimia M."/>
            <person name="Maruyama S."/>
            <person name="Arias M.C."/>
            <person name="Ball S.G."/>
            <person name="Gile G.H."/>
            <person name="Hirakawa Y."/>
            <person name="Hopkins J.F."/>
            <person name="Kuo A."/>
            <person name="Rensing S.A."/>
            <person name="Schmutz J."/>
            <person name="Symeonidi A."/>
            <person name="Elias M."/>
            <person name="Eveleigh R.J."/>
            <person name="Herman E.K."/>
            <person name="Klute M.J."/>
            <person name="Nakayama T."/>
            <person name="Obornik M."/>
            <person name="Reyes-Prieto A."/>
            <person name="Armbrust E.V."/>
            <person name="Aves S.J."/>
            <person name="Beiko R.G."/>
            <person name="Coutinho P."/>
            <person name="Dacks J.B."/>
            <person name="Durnford D.G."/>
            <person name="Fast N.M."/>
            <person name="Green B.R."/>
            <person name="Grisdale C.J."/>
            <person name="Hempel F."/>
            <person name="Henrissat B."/>
            <person name="Hoppner M.P."/>
            <person name="Ishida K."/>
            <person name="Kim E."/>
            <person name="Koreny L."/>
            <person name="Kroth P.G."/>
            <person name="Liu Y."/>
            <person name="Malik S.B."/>
            <person name="Maier U.G."/>
            <person name="McRose D."/>
            <person name="Mock T."/>
            <person name="Neilson J.A."/>
            <person name="Onodera N.T."/>
            <person name="Poole A.M."/>
            <person name="Pritham E.J."/>
            <person name="Richards T.A."/>
            <person name="Rocap G."/>
            <person name="Roy S.W."/>
            <person name="Sarai C."/>
            <person name="Schaack S."/>
            <person name="Shirato S."/>
            <person name="Slamovits C.H."/>
            <person name="Spencer D.F."/>
            <person name="Suzuki S."/>
            <person name="Worden A.Z."/>
            <person name="Zauner S."/>
            <person name="Barry K."/>
            <person name="Bell C."/>
            <person name="Bharti A.K."/>
            <person name="Crow J.A."/>
            <person name="Grimwood J."/>
            <person name="Kramer R."/>
            <person name="Lindquist E."/>
            <person name="Lucas S."/>
            <person name="Salamov A."/>
            <person name="McFadden G.I."/>
            <person name="Lane C.E."/>
            <person name="Keeling P.J."/>
            <person name="Gray M.W."/>
            <person name="Grigoriev I.V."/>
            <person name="Archibald J.M."/>
        </authorList>
    </citation>
    <scope>NUCLEOTIDE SEQUENCE</scope>
    <source>
        <strain evidence="4 6">CCMP2712</strain>
    </source>
</reference>
<dbReference type="OrthoDB" id="5978526at2759"/>
<feature type="domain" description="DDE Tnp4" evidence="3">
    <location>
        <begin position="35"/>
        <end position="181"/>
    </location>
</feature>
<keyword evidence="6" id="KW-1185">Reference proteome</keyword>
<evidence type="ECO:0000256" key="1">
    <source>
        <dbReference type="ARBA" id="ARBA00001968"/>
    </source>
</evidence>
<dbReference type="AlphaFoldDB" id="L1I6N1"/>
<evidence type="ECO:0000313" key="4">
    <source>
        <dbReference type="EMBL" id="EKX31737.1"/>
    </source>
</evidence>
<dbReference type="EnsemblProtists" id="EKX31737">
    <property type="protein sequence ID" value="EKX31737"/>
    <property type="gene ID" value="GUITHDRAFT_82830"/>
</dbReference>
<reference evidence="5" key="3">
    <citation type="submission" date="2016-03" db="UniProtKB">
        <authorList>
            <consortium name="EnsemblProtists"/>
        </authorList>
    </citation>
    <scope>IDENTIFICATION</scope>
</reference>
<dbReference type="OMA" id="FFRSEIN"/>
<evidence type="ECO:0000313" key="6">
    <source>
        <dbReference type="Proteomes" id="UP000011087"/>
    </source>
</evidence>
<dbReference type="InterPro" id="IPR027806">
    <property type="entry name" value="HARBI1_dom"/>
</dbReference>
<gene>
    <name evidence="4" type="ORF">GUITHDRAFT_82830</name>
</gene>
<keyword evidence="2" id="KW-0479">Metal-binding</keyword>